<dbReference type="Proteomes" id="UP000070501">
    <property type="component" value="Unassembled WGS sequence"/>
</dbReference>
<keyword evidence="2" id="KW-1133">Transmembrane helix</keyword>
<proteinExistence type="predicted"/>
<evidence type="ECO:0000256" key="2">
    <source>
        <dbReference type="SAM" id="Phobius"/>
    </source>
</evidence>
<evidence type="ECO:0000313" key="3">
    <source>
        <dbReference type="EMBL" id="KXJ87444.1"/>
    </source>
</evidence>
<feature type="region of interest" description="Disordered" evidence="1">
    <location>
        <begin position="222"/>
        <end position="244"/>
    </location>
</feature>
<name>A0A136IR91_9PEZI</name>
<keyword evidence="4" id="KW-1185">Reference proteome</keyword>
<accession>A0A136IR91</accession>
<organism evidence="3 4">
    <name type="scientific">Microdochium bolleyi</name>
    <dbReference type="NCBI Taxonomy" id="196109"/>
    <lineage>
        <taxon>Eukaryota</taxon>
        <taxon>Fungi</taxon>
        <taxon>Dikarya</taxon>
        <taxon>Ascomycota</taxon>
        <taxon>Pezizomycotina</taxon>
        <taxon>Sordariomycetes</taxon>
        <taxon>Xylariomycetidae</taxon>
        <taxon>Xylariales</taxon>
        <taxon>Microdochiaceae</taxon>
        <taxon>Microdochium</taxon>
    </lineage>
</organism>
<dbReference type="EMBL" id="KQ964262">
    <property type="protein sequence ID" value="KXJ87444.1"/>
    <property type="molecule type" value="Genomic_DNA"/>
</dbReference>
<evidence type="ECO:0000313" key="4">
    <source>
        <dbReference type="Proteomes" id="UP000070501"/>
    </source>
</evidence>
<gene>
    <name evidence="3" type="ORF">Micbo1qcDRAFT_167456</name>
</gene>
<dbReference type="InParanoid" id="A0A136IR91"/>
<sequence>MSYCALSQTFASPNVSTVVTTGQGLNLTDVFQRRPSMIRVNYLATATKRIEGSYGRPLPIINVTLDWDHTAPFGLPLQDRPESPVWVSIDRNCMIATAVYYTWLVPLDLLQDDEPAASFYIKSAWSEPGSEELVALAESDQFIVLKAAAAPSSSATPSSPTPLSSSSTGVSSAGQPAADSSGLSPAAVLGLGIGLPLSVCAALVICGCWWQRRRRQARQRRATVAGADNLPSAGAQRGDAAAQGTHFEKAELETPVFNALLTDPQELEGLPVASEDGHVHHHYRVL</sequence>
<feature type="transmembrane region" description="Helical" evidence="2">
    <location>
        <begin position="186"/>
        <end position="210"/>
    </location>
</feature>
<feature type="compositionally biased region" description="Low complexity" evidence="1">
    <location>
        <begin position="152"/>
        <end position="173"/>
    </location>
</feature>
<dbReference type="AlphaFoldDB" id="A0A136IR91"/>
<reference evidence="4" key="1">
    <citation type="submission" date="2016-02" db="EMBL/GenBank/DDBJ databases">
        <title>Draft genome sequence of Microdochium bolleyi, a fungal endophyte of beachgrass.</title>
        <authorList>
            <consortium name="DOE Joint Genome Institute"/>
            <person name="David A.S."/>
            <person name="May G."/>
            <person name="Haridas S."/>
            <person name="Lim J."/>
            <person name="Wang M."/>
            <person name="Labutti K."/>
            <person name="Lipzen A."/>
            <person name="Barry K."/>
            <person name="Grigoriev I.V."/>
        </authorList>
    </citation>
    <scope>NUCLEOTIDE SEQUENCE [LARGE SCALE GENOMIC DNA]</scope>
    <source>
        <strain evidence="4">J235TASD1</strain>
    </source>
</reference>
<keyword evidence="2" id="KW-0812">Transmembrane</keyword>
<feature type="region of interest" description="Disordered" evidence="1">
    <location>
        <begin position="152"/>
        <end position="177"/>
    </location>
</feature>
<feature type="compositionally biased region" description="Low complexity" evidence="1">
    <location>
        <begin position="233"/>
        <end position="244"/>
    </location>
</feature>
<keyword evidence="2" id="KW-0472">Membrane</keyword>
<protein>
    <recommendedName>
        <fullName evidence="5">Mid2 domain-containing protein</fullName>
    </recommendedName>
</protein>
<evidence type="ECO:0000256" key="1">
    <source>
        <dbReference type="SAM" id="MobiDB-lite"/>
    </source>
</evidence>
<evidence type="ECO:0008006" key="5">
    <source>
        <dbReference type="Google" id="ProtNLM"/>
    </source>
</evidence>
<dbReference type="OrthoDB" id="4787389at2759"/>